<dbReference type="RefSeq" id="XP_011398309.1">
    <property type="nucleotide sequence ID" value="XM_011400007.1"/>
</dbReference>
<sequence length="92" mass="10205">MGLRLGLGDLVTRHRWSGGPMVFLPSIARGRRGRRLLQFYVGFPGDAYSTLLPPFLQHLLPGPDRSLRSGALGTLHRWNGHRRRIAVIPGPG</sequence>
<dbReference type="EMBL" id="KL662117">
    <property type="protein sequence ID" value="KFM25414.1"/>
    <property type="molecule type" value="Genomic_DNA"/>
</dbReference>
<evidence type="ECO:0000313" key="1">
    <source>
        <dbReference type="EMBL" id="KFM25414.1"/>
    </source>
</evidence>
<protein>
    <submittedName>
        <fullName evidence="1">Uncharacterized protein</fullName>
    </submittedName>
</protein>
<accession>A0A087SI60</accession>
<evidence type="ECO:0000313" key="2">
    <source>
        <dbReference type="Proteomes" id="UP000028924"/>
    </source>
</evidence>
<gene>
    <name evidence="1" type="ORF">F751_3023</name>
</gene>
<name>A0A087SI60_AUXPR</name>
<keyword evidence="2" id="KW-1185">Reference proteome</keyword>
<proteinExistence type="predicted"/>
<dbReference type="AlphaFoldDB" id="A0A087SI60"/>
<dbReference type="GeneID" id="23614414"/>
<dbReference type="Proteomes" id="UP000028924">
    <property type="component" value="Unassembled WGS sequence"/>
</dbReference>
<reference evidence="1 2" key="1">
    <citation type="journal article" date="2014" name="BMC Genomics">
        <title>Oil accumulation mechanisms of the oleaginous microalga Chlorella protothecoides revealed through its genome, transcriptomes, and proteomes.</title>
        <authorList>
            <person name="Gao C."/>
            <person name="Wang Y."/>
            <person name="Shen Y."/>
            <person name="Yan D."/>
            <person name="He X."/>
            <person name="Dai J."/>
            <person name="Wu Q."/>
        </authorList>
    </citation>
    <scope>NUCLEOTIDE SEQUENCE [LARGE SCALE GENOMIC DNA]</scope>
    <source>
        <strain evidence="1 2">0710</strain>
    </source>
</reference>
<organism evidence="1 2">
    <name type="scientific">Auxenochlorella protothecoides</name>
    <name type="common">Green microalga</name>
    <name type="synonym">Chlorella protothecoides</name>
    <dbReference type="NCBI Taxonomy" id="3075"/>
    <lineage>
        <taxon>Eukaryota</taxon>
        <taxon>Viridiplantae</taxon>
        <taxon>Chlorophyta</taxon>
        <taxon>core chlorophytes</taxon>
        <taxon>Trebouxiophyceae</taxon>
        <taxon>Chlorellales</taxon>
        <taxon>Chlorellaceae</taxon>
        <taxon>Auxenochlorella</taxon>
    </lineage>
</organism>
<dbReference type="KEGG" id="apro:F751_3023"/>